<dbReference type="GO" id="GO:0005886">
    <property type="term" value="C:plasma membrane"/>
    <property type="evidence" value="ECO:0007669"/>
    <property type="project" value="TreeGrafter"/>
</dbReference>
<dbReference type="InterPro" id="IPR029787">
    <property type="entry name" value="Nucleotide_cyclase"/>
</dbReference>
<accession>A0A2S6N0F6</accession>
<name>A0A2S6N0F6_9HYPH</name>
<comment type="catalytic activity">
    <reaction evidence="2">
        <text>2 GTP = 3',3'-c-di-GMP + 2 diphosphate</text>
        <dbReference type="Rhea" id="RHEA:24898"/>
        <dbReference type="ChEBI" id="CHEBI:33019"/>
        <dbReference type="ChEBI" id="CHEBI:37565"/>
        <dbReference type="ChEBI" id="CHEBI:58805"/>
        <dbReference type="EC" id="2.7.7.65"/>
    </reaction>
</comment>
<dbReference type="CDD" id="cd17538">
    <property type="entry name" value="REC_D1_PleD-like"/>
    <property type="match status" value="1"/>
</dbReference>
<dbReference type="Gene3D" id="3.30.70.270">
    <property type="match status" value="1"/>
</dbReference>
<dbReference type="SMART" id="SM00448">
    <property type="entry name" value="REC"/>
    <property type="match status" value="2"/>
</dbReference>
<dbReference type="Proteomes" id="UP000239089">
    <property type="component" value="Unassembled WGS sequence"/>
</dbReference>
<evidence type="ECO:0000313" key="4">
    <source>
        <dbReference type="EMBL" id="PPQ28078.1"/>
    </source>
</evidence>
<dbReference type="GO" id="GO:0043709">
    <property type="term" value="P:cell adhesion involved in single-species biofilm formation"/>
    <property type="evidence" value="ECO:0007669"/>
    <property type="project" value="TreeGrafter"/>
</dbReference>
<keyword evidence="3" id="KW-0597">Phosphoprotein</keyword>
<dbReference type="SUPFAM" id="SSF55073">
    <property type="entry name" value="Nucleotide cyclase"/>
    <property type="match status" value="1"/>
</dbReference>
<protein>
    <recommendedName>
        <fullName evidence="1">diguanylate cyclase</fullName>
        <ecNumber evidence="1">2.7.7.65</ecNumber>
    </recommendedName>
</protein>
<dbReference type="InterPro" id="IPR011006">
    <property type="entry name" value="CheY-like_superfamily"/>
</dbReference>
<evidence type="ECO:0000256" key="3">
    <source>
        <dbReference type="PROSITE-ProRule" id="PRU00169"/>
    </source>
</evidence>
<dbReference type="NCBIfam" id="TIGR00254">
    <property type="entry name" value="GGDEF"/>
    <property type="match status" value="1"/>
</dbReference>
<dbReference type="SMART" id="SM00267">
    <property type="entry name" value="GGDEF"/>
    <property type="match status" value="1"/>
</dbReference>
<dbReference type="Pfam" id="PF00072">
    <property type="entry name" value="Response_reg"/>
    <property type="match status" value="2"/>
</dbReference>
<dbReference type="PROSITE" id="PS50110">
    <property type="entry name" value="RESPONSE_REGULATORY"/>
    <property type="match status" value="2"/>
</dbReference>
<comment type="caution">
    <text evidence="3">Lacks conserved residue(s) required for the propagation of feature annotation.</text>
</comment>
<dbReference type="PROSITE" id="PS50887">
    <property type="entry name" value="GGDEF"/>
    <property type="match status" value="1"/>
</dbReference>
<dbReference type="GO" id="GO:1902201">
    <property type="term" value="P:negative regulation of bacterial-type flagellum-dependent cell motility"/>
    <property type="evidence" value="ECO:0007669"/>
    <property type="project" value="TreeGrafter"/>
</dbReference>
<gene>
    <name evidence="4" type="ORF">CCR94_18690</name>
</gene>
<dbReference type="NCBIfam" id="NF007135">
    <property type="entry name" value="PRK09581.1"/>
    <property type="match status" value="1"/>
</dbReference>
<dbReference type="RefSeq" id="WP_104509349.1">
    <property type="nucleotide sequence ID" value="NZ_JACIGC010000007.1"/>
</dbReference>
<dbReference type="InterPro" id="IPR001789">
    <property type="entry name" value="Sig_transdc_resp-reg_receiver"/>
</dbReference>
<feature type="modified residue" description="4-aspartylphosphate" evidence="3">
    <location>
        <position position="53"/>
    </location>
</feature>
<dbReference type="GO" id="GO:0000160">
    <property type="term" value="P:phosphorelay signal transduction system"/>
    <property type="evidence" value="ECO:0007669"/>
    <property type="project" value="InterPro"/>
</dbReference>
<dbReference type="CDD" id="cd17539">
    <property type="entry name" value="psREC-like_D2_PleD"/>
    <property type="match status" value="1"/>
</dbReference>
<dbReference type="CDD" id="cd01949">
    <property type="entry name" value="GGDEF"/>
    <property type="match status" value="1"/>
</dbReference>
<dbReference type="GO" id="GO:0052621">
    <property type="term" value="F:diguanylate cyclase activity"/>
    <property type="evidence" value="ECO:0007669"/>
    <property type="project" value="UniProtKB-EC"/>
</dbReference>
<organism evidence="4 5">
    <name type="scientific">Rhodoblastus sphagnicola</name>
    <dbReference type="NCBI Taxonomy" id="333368"/>
    <lineage>
        <taxon>Bacteria</taxon>
        <taxon>Pseudomonadati</taxon>
        <taxon>Pseudomonadota</taxon>
        <taxon>Alphaproteobacteria</taxon>
        <taxon>Hyphomicrobiales</taxon>
        <taxon>Rhodoblastaceae</taxon>
        <taxon>Rhodoblastus</taxon>
    </lineage>
</organism>
<evidence type="ECO:0000256" key="2">
    <source>
        <dbReference type="ARBA" id="ARBA00034247"/>
    </source>
</evidence>
<dbReference type="PANTHER" id="PTHR45138">
    <property type="entry name" value="REGULATORY COMPONENTS OF SENSORY TRANSDUCTION SYSTEM"/>
    <property type="match status" value="1"/>
</dbReference>
<reference evidence="4 5" key="1">
    <citation type="journal article" date="2018" name="Arch. Microbiol.">
        <title>New insights into the metabolic potential of the phototrophic purple bacterium Rhodopila globiformis DSM 161(T) from its draft genome sequence and evidence for a vanadium-dependent nitrogenase.</title>
        <authorList>
            <person name="Imhoff J.F."/>
            <person name="Rahn T."/>
            <person name="Kunzel S."/>
            <person name="Neulinger S.C."/>
        </authorList>
    </citation>
    <scope>NUCLEOTIDE SEQUENCE [LARGE SCALE GENOMIC DNA]</scope>
    <source>
        <strain evidence="4 5">DSM 16996</strain>
    </source>
</reference>
<sequence>MTARVLVVDDLIPNVKLLEARLTAEYFDVVTATNGFEALNICERGDCDLVLLDVMMPGMDGFEVCRKLKSNPDTLHLPVIMVTALDQTSDRVKGLDAGADDFLTKPIDEMALIARVRSLARLKGTIDELRARAETSATLGVTGAVAHQLDDGLGGKVLVVDDRVNSSEKIVSSLRERYEVEVETDPAEALFRAADTAYELVIVSLGLADYDGLRLCSQLRSVERTRHTPILLLSDIEDRARVLRGLDLGVNDYLVRPIDKNEIVARVRTQVRRKRYADSLRSNVLAAMEMAVVDPLTGLNNRRYLQSHLVTLMEQCAQKGRPISAMVLDIDHFKKVNDNHGHDVGDEILKGFATRMKRVVRGADLVCRFGGEEFVIVMPETRLAVAIRVAERVRAAMAGAPFSIKGGARTLPVTVSIGVAESHGGETPEALFKRADQALYLAKSSGRNRVTADEGSAAAA</sequence>
<dbReference type="AlphaFoldDB" id="A0A2S6N0F6"/>
<dbReference type="OrthoDB" id="9812260at2"/>
<dbReference type="SUPFAM" id="SSF52172">
    <property type="entry name" value="CheY-like"/>
    <property type="match status" value="2"/>
</dbReference>
<evidence type="ECO:0000313" key="5">
    <source>
        <dbReference type="Proteomes" id="UP000239089"/>
    </source>
</evidence>
<proteinExistence type="predicted"/>
<dbReference type="PANTHER" id="PTHR45138:SF9">
    <property type="entry name" value="DIGUANYLATE CYCLASE DGCM-RELATED"/>
    <property type="match status" value="1"/>
</dbReference>
<dbReference type="Pfam" id="PF00990">
    <property type="entry name" value="GGDEF"/>
    <property type="match status" value="1"/>
</dbReference>
<dbReference type="FunFam" id="3.40.50.2300:FF:000574">
    <property type="entry name" value="Response regulator PleD"/>
    <property type="match status" value="1"/>
</dbReference>
<comment type="caution">
    <text evidence="4">The sequence shown here is derived from an EMBL/GenBank/DDBJ whole genome shotgun (WGS) entry which is preliminary data.</text>
</comment>
<dbReference type="EC" id="2.7.7.65" evidence="1"/>
<keyword evidence="5" id="KW-1185">Reference proteome</keyword>
<evidence type="ECO:0000256" key="1">
    <source>
        <dbReference type="ARBA" id="ARBA00012528"/>
    </source>
</evidence>
<dbReference type="InterPro" id="IPR000160">
    <property type="entry name" value="GGDEF_dom"/>
</dbReference>
<dbReference type="EMBL" id="NHSJ01000116">
    <property type="protein sequence ID" value="PPQ28078.1"/>
    <property type="molecule type" value="Genomic_DNA"/>
</dbReference>
<dbReference type="InterPro" id="IPR043128">
    <property type="entry name" value="Rev_trsase/Diguanyl_cyclase"/>
</dbReference>
<dbReference type="InterPro" id="IPR050469">
    <property type="entry name" value="Diguanylate_Cyclase"/>
</dbReference>
<dbReference type="FunFam" id="3.30.70.270:FF:000001">
    <property type="entry name" value="Diguanylate cyclase domain protein"/>
    <property type="match status" value="1"/>
</dbReference>
<dbReference type="Gene3D" id="3.40.50.2300">
    <property type="match status" value="2"/>
</dbReference>